<feature type="signal peptide" evidence="1">
    <location>
        <begin position="1"/>
        <end position="22"/>
    </location>
</feature>
<evidence type="ECO:0000256" key="1">
    <source>
        <dbReference type="SAM" id="SignalP"/>
    </source>
</evidence>
<dbReference type="RefSeq" id="WP_379013096.1">
    <property type="nucleotide sequence ID" value="NZ_JBHSDC010000009.1"/>
</dbReference>
<reference evidence="4" key="1">
    <citation type="journal article" date="2019" name="Int. J. Syst. Evol. Microbiol.">
        <title>The Global Catalogue of Microorganisms (GCM) 10K type strain sequencing project: providing services to taxonomists for standard genome sequencing and annotation.</title>
        <authorList>
            <consortium name="The Broad Institute Genomics Platform"/>
            <consortium name="The Broad Institute Genome Sequencing Center for Infectious Disease"/>
            <person name="Wu L."/>
            <person name="Ma J."/>
        </authorList>
    </citation>
    <scope>NUCLEOTIDE SEQUENCE [LARGE SCALE GENOMIC DNA]</scope>
    <source>
        <strain evidence="4">CECT 8010</strain>
    </source>
</reference>
<dbReference type="PANTHER" id="PTHR28206">
    <property type="entry name" value="NUCLEOPORIN POM152"/>
    <property type="match status" value="1"/>
</dbReference>
<dbReference type="Pfam" id="PF18911">
    <property type="entry name" value="PKD_4"/>
    <property type="match status" value="1"/>
</dbReference>
<dbReference type="EMBL" id="JBHSDC010000009">
    <property type="protein sequence ID" value="MFC4231572.1"/>
    <property type="molecule type" value="Genomic_DNA"/>
</dbReference>
<dbReference type="Gene3D" id="2.60.40.10">
    <property type="entry name" value="Immunoglobulins"/>
    <property type="match status" value="2"/>
</dbReference>
<feature type="domain" description="PKD" evidence="2">
    <location>
        <begin position="731"/>
        <end position="770"/>
    </location>
</feature>
<name>A0ABV8PU67_9BACT</name>
<feature type="chain" id="PRO_5046516849" evidence="1">
    <location>
        <begin position="23"/>
        <end position="808"/>
    </location>
</feature>
<dbReference type="Pfam" id="PF17517">
    <property type="entry name" value="IgGFc_binding"/>
    <property type="match status" value="1"/>
</dbReference>
<sequence>MKHCKPFFIVIFFLFSSFYTYAQVDTAFWFAAPAVTPGHENKPIVFRMATYSQPASITISQPANPAFTPYTTFLSANSATTIDLTSQIDLIENKPGNTIKNFGIKITATANISAYYEAAKLLNPEIFPLKGKIGLGTSFLIPAQTRFANKTPLTPMAHSGFAIVATEDNTNITVTLTQPDSIGHVAGIPFTITLNKGQSYAVIAASSAAGTHLGGSSLKATKPVAVTIYDDSVFLNPNYDLIGDQIVPEANTGNEFIIVRGALSYSSFPNNDFFYVWATVDNTQISVDGSIVATINRGQSYEGIFSNATAYITTSNPVYVLQFTGIGQEVAATSLPNIKCTGSSTVSFVRSTSETFYLNILCKTPDINSFQLNGQSGIITANLFSPVTGTNGIWQAARISTANLPALNTLIPPGAATLVTNSSGLFHLGFLNGASNSGTRLGYFSNYGIAALTPLVVNSICYGNNLQLQANLIANTSYSWSGPNGFTSSVYNPILPNVTVTNSGIYFVTANVQGCGSFTDSLPITVYPAATAVFGVDDTICYGNSQVLPISLTGKAPWTVYYNDGSKNDSIQQIIASPYLLTVSPKKTTTYAITKVVDATACTSSAINKNDSVTVVVNALPTASISGGDTLCVGTSKTLNIAFTGKAPWSFVYNNGTDTFQVNNVATSPYSFSVAPSANTTYTVTNVSDANGCSNTLPINYLLKVFAKPTTNFSVNFNGCLYDTLYLIDQSNNNGQPIVAWHWFYGDASTDTIQNPSHRYTNAGTYGVSLYTLTDKGCTSDTITKTAVVNPLPQTGFTATAAAYCETR</sequence>
<evidence type="ECO:0000259" key="2">
    <source>
        <dbReference type="PROSITE" id="PS50093"/>
    </source>
</evidence>
<evidence type="ECO:0000313" key="4">
    <source>
        <dbReference type="Proteomes" id="UP001595906"/>
    </source>
</evidence>
<dbReference type="SUPFAM" id="SSF49299">
    <property type="entry name" value="PKD domain"/>
    <property type="match status" value="1"/>
</dbReference>
<keyword evidence="4" id="KW-1185">Reference proteome</keyword>
<organism evidence="3 4">
    <name type="scientific">Parasediminibacterium paludis</name>
    <dbReference type="NCBI Taxonomy" id="908966"/>
    <lineage>
        <taxon>Bacteria</taxon>
        <taxon>Pseudomonadati</taxon>
        <taxon>Bacteroidota</taxon>
        <taxon>Chitinophagia</taxon>
        <taxon>Chitinophagales</taxon>
        <taxon>Chitinophagaceae</taxon>
        <taxon>Parasediminibacterium</taxon>
    </lineage>
</organism>
<dbReference type="InterPro" id="IPR037701">
    <property type="entry name" value="Pom152"/>
</dbReference>
<protein>
    <submittedName>
        <fullName evidence="3">PKD domain-containing protein</fullName>
    </submittedName>
</protein>
<dbReference type="InterPro" id="IPR035986">
    <property type="entry name" value="PKD_dom_sf"/>
</dbReference>
<proteinExistence type="predicted"/>
<accession>A0ABV8PU67</accession>
<comment type="caution">
    <text evidence="3">The sequence shown here is derived from an EMBL/GenBank/DDBJ whole genome shotgun (WGS) entry which is preliminary data.</text>
</comment>
<evidence type="ECO:0000313" key="3">
    <source>
        <dbReference type="EMBL" id="MFC4231572.1"/>
    </source>
</evidence>
<feature type="non-terminal residue" evidence="3">
    <location>
        <position position="808"/>
    </location>
</feature>
<keyword evidence="1" id="KW-0732">Signal</keyword>
<dbReference type="InterPro" id="IPR035234">
    <property type="entry name" value="IgGFc-bd_N"/>
</dbReference>
<dbReference type="InterPro" id="IPR013783">
    <property type="entry name" value="Ig-like_fold"/>
</dbReference>
<dbReference type="InterPro" id="IPR000601">
    <property type="entry name" value="PKD_dom"/>
</dbReference>
<dbReference type="CDD" id="cd00146">
    <property type="entry name" value="PKD"/>
    <property type="match status" value="1"/>
</dbReference>
<dbReference type="Proteomes" id="UP001595906">
    <property type="component" value="Unassembled WGS sequence"/>
</dbReference>
<gene>
    <name evidence="3" type="ORF">ACFOW1_06710</name>
</gene>
<dbReference type="PANTHER" id="PTHR28206:SF1">
    <property type="entry name" value="NUCLEOPORIN POM152"/>
    <property type="match status" value="1"/>
</dbReference>
<dbReference type="PROSITE" id="PS50093">
    <property type="entry name" value="PKD"/>
    <property type="match status" value="1"/>
</dbReference>